<dbReference type="RefSeq" id="WP_120246995.1">
    <property type="nucleotide sequence ID" value="NZ_RAPO01000012.1"/>
</dbReference>
<evidence type="ECO:0000313" key="2">
    <source>
        <dbReference type="Proteomes" id="UP000283805"/>
    </source>
</evidence>
<sequence length="67" mass="7343">MADPEPEHPTCERCDSLIFATSNKVVNVETGETAEVRLCDSCIDELHEEYGIGFDNTDPIADVIDDG</sequence>
<dbReference type="Proteomes" id="UP000283805">
    <property type="component" value="Unassembled WGS sequence"/>
</dbReference>
<accession>A0A3R7HUW7</accession>
<dbReference type="EMBL" id="RAPO01000012">
    <property type="protein sequence ID" value="RKD85242.1"/>
    <property type="molecule type" value="Genomic_DNA"/>
</dbReference>
<gene>
    <name evidence="1" type="ORF">ATJ93_4747</name>
</gene>
<proteinExistence type="predicted"/>
<keyword evidence="2" id="KW-1185">Reference proteome</keyword>
<comment type="caution">
    <text evidence="1">The sequence shown here is derived from an EMBL/GenBank/DDBJ whole genome shotgun (WGS) entry which is preliminary data.</text>
</comment>
<organism evidence="1 2">
    <name type="scientific">Halopiger aswanensis</name>
    <dbReference type="NCBI Taxonomy" id="148449"/>
    <lineage>
        <taxon>Archaea</taxon>
        <taxon>Methanobacteriati</taxon>
        <taxon>Methanobacteriota</taxon>
        <taxon>Stenosarchaea group</taxon>
        <taxon>Halobacteria</taxon>
        <taxon>Halobacteriales</taxon>
        <taxon>Natrialbaceae</taxon>
        <taxon>Halopiger</taxon>
    </lineage>
</organism>
<reference evidence="1 2" key="1">
    <citation type="submission" date="2018-09" db="EMBL/GenBank/DDBJ databases">
        <title>Genomic Encyclopedia of Archaeal and Bacterial Type Strains, Phase II (KMG-II): from individual species to whole genera.</title>
        <authorList>
            <person name="Goeker M."/>
        </authorList>
    </citation>
    <scope>NUCLEOTIDE SEQUENCE [LARGE SCALE GENOMIC DNA]</scope>
    <source>
        <strain evidence="1 2">DSM 13151</strain>
    </source>
</reference>
<protein>
    <submittedName>
        <fullName evidence="1">Uncharacterized protein</fullName>
    </submittedName>
</protein>
<dbReference type="AlphaFoldDB" id="A0A3R7HUW7"/>
<evidence type="ECO:0000313" key="1">
    <source>
        <dbReference type="EMBL" id="RKD85242.1"/>
    </source>
</evidence>
<name>A0A3R7HUW7_9EURY</name>